<dbReference type="NCBIfam" id="NF033545">
    <property type="entry name" value="transpos_IS630"/>
    <property type="match status" value="1"/>
</dbReference>
<dbReference type="AlphaFoldDB" id="A0A2S1FJ77"/>
<dbReference type="InterPro" id="IPR038717">
    <property type="entry name" value="Tc1-like_DDE_dom"/>
</dbReference>
<proteinExistence type="predicted"/>
<sequence>MIVPQASAAFVAAMEQVLDIYSRPYDARNPVVCMDETPRQLIRETRAPIAAAPGRPERHDYEYERCGVCNVFMASEPLAGRRLSKVTERRTKLDWALFVQDIAERYPEAERITLVMDNLNTHTPGSLYEAFSPEQAKALWDRFEFVYTPKHGSWLNMAEIEINVMVSQCLDRRIDSIETVRGEVAAWQARRDHLQAKVNWQFTTKDARVKLKRLYPTTSS</sequence>
<evidence type="ECO:0000259" key="1">
    <source>
        <dbReference type="Pfam" id="PF13358"/>
    </source>
</evidence>
<evidence type="ECO:0000313" key="2">
    <source>
        <dbReference type="EMBL" id="AWD72232.1"/>
    </source>
</evidence>
<dbReference type="EMBL" id="MG869620">
    <property type="protein sequence ID" value="AWD72246.1"/>
    <property type="molecule type" value="Genomic_DNA"/>
</dbReference>
<dbReference type="InterPro" id="IPR047655">
    <property type="entry name" value="Transpos_IS630-like"/>
</dbReference>
<organism evidence="3">
    <name type="scientific">Polaromonas sp. H6N</name>
    <dbReference type="NCBI Taxonomy" id="1840293"/>
    <lineage>
        <taxon>Bacteria</taxon>
        <taxon>Pseudomonadati</taxon>
        <taxon>Pseudomonadota</taxon>
        <taxon>Betaproteobacteria</taxon>
        <taxon>Burkholderiales</taxon>
        <taxon>Comamonadaceae</taxon>
        <taxon>Polaromonas</taxon>
    </lineage>
</organism>
<accession>A0A2S1FJ77</accession>
<name>A0A2S1FJ77_9BURK</name>
<dbReference type="EMBL" id="MG869620">
    <property type="protein sequence ID" value="AWD72232.1"/>
    <property type="molecule type" value="Genomic_DNA"/>
</dbReference>
<reference evidence="3" key="1">
    <citation type="submission" date="2018-01" db="EMBL/GenBank/DDBJ databases">
        <title>Plasmids of psychrophilic Polaromonas spp. isolated from Arctic and Antarctic glaciers.</title>
        <authorList>
            <person name="Dziewit L."/>
            <person name="Ciok A."/>
        </authorList>
    </citation>
    <scope>NUCLEOTIDE SEQUENCE</scope>
    <source>
        <plasmid evidence="3">pH6NP1</plasmid>
    </source>
</reference>
<protein>
    <submittedName>
        <fullName evidence="3">Transposase</fullName>
    </submittedName>
</protein>
<dbReference type="Pfam" id="PF13358">
    <property type="entry name" value="DDE_3"/>
    <property type="match status" value="1"/>
</dbReference>
<evidence type="ECO:0000313" key="3">
    <source>
        <dbReference type="EMBL" id="AWD72246.1"/>
    </source>
</evidence>
<feature type="domain" description="Tc1-like transposase DDE" evidence="1">
    <location>
        <begin position="30"/>
        <end position="180"/>
    </location>
</feature>
<gene>
    <name evidence="2" type="ORF">pH6NP1_p036</name>
    <name evidence="3" type="ORF">pH6NP1_p051</name>
</gene>
<geneLocation type="plasmid" evidence="3">
    <name>pH6NP1</name>
</geneLocation>
<keyword evidence="3" id="KW-0614">Plasmid</keyword>